<accession>A0A1H4Z929</accession>
<evidence type="ECO:0000313" key="3">
    <source>
        <dbReference type="Proteomes" id="UP000182375"/>
    </source>
</evidence>
<organism evidence="2 3">
    <name type="scientific">Streptomyces misionensis</name>
    <dbReference type="NCBI Taxonomy" id="67331"/>
    <lineage>
        <taxon>Bacteria</taxon>
        <taxon>Bacillati</taxon>
        <taxon>Actinomycetota</taxon>
        <taxon>Actinomycetes</taxon>
        <taxon>Kitasatosporales</taxon>
        <taxon>Streptomycetaceae</taxon>
        <taxon>Streptomyces</taxon>
    </lineage>
</organism>
<dbReference type="GeneID" id="95513412"/>
<name>A0A1H4Z929_9ACTN</name>
<feature type="chain" id="PRO_5039384671" description="Secreted protein" evidence="1">
    <location>
        <begin position="23"/>
        <end position="248"/>
    </location>
</feature>
<dbReference type="EMBL" id="FNTD01000004">
    <property type="protein sequence ID" value="SED25921.1"/>
    <property type="molecule type" value="Genomic_DNA"/>
</dbReference>
<protein>
    <recommendedName>
        <fullName evidence="4">Secreted protein</fullName>
    </recommendedName>
</protein>
<reference evidence="2 3" key="1">
    <citation type="submission" date="2016-10" db="EMBL/GenBank/DDBJ databases">
        <authorList>
            <person name="de Groot N.N."/>
        </authorList>
    </citation>
    <scope>NUCLEOTIDE SEQUENCE [LARGE SCALE GENOMIC DNA]</scope>
    <source>
        <strain evidence="2 3">DSM 40306</strain>
    </source>
</reference>
<evidence type="ECO:0000256" key="1">
    <source>
        <dbReference type="SAM" id="SignalP"/>
    </source>
</evidence>
<dbReference type="AlphaFoldDB" id="A0A1H4Z929"/>
<sequence length="248" mass="25888">MSRAKGRIVGAGLLAAAVVAGAGFTAVTVAGADRDPGRPVWKFPPAAAAKDTGGGKATGLSGLLLPYEEGPVGYTRGPDIGQYGSDVSLTGRQATALRKQAIQGLPPDTRRRMDELIDKQHISGMAMRSYSNVDSSDDDGEHALTIDVQLVRMDGGGSVHDHDVALARALASALHFRKGPAIKGHKDAACFLTPKDDGEKFDQMFCSAYQGGVLVSVDAAGPRPAQTNALALFIGRQLDRIKEPGKAV</sequence>
<evidence type="ECO:0008006" key="4">
    <source>
        <dbReference type="Google" id="ProtNLM"/>
    </source>
</evidence>
<dbReference type="Proteomes" id="UP000182375">
    <property type="component" value="Unassembled WGS sequence"/>
</dbReference>
<dbReference type="STRING" id="67331.SAMN04490357_4303"/>
<keyword evidence="1" id="KW-0732">Signal</keyword>
<gene>
    <name evidence="2" type="ORF">SAMN04490357_4303</name>
</gene>
<evidence type="ECO:0000313" key="2">
    <source>
        <dbReference type="EMBL" id="SED25921.1"/>
    </source>
</evidence>
<feature type="signal peptide" evidence="1">
    <location>
        <begin position="1"/>
        <end position="22"/>
    </location>
</feature>
<dbReference type="RefSeq" id="WP_079172382.1">
    <property type="nucleotide sequence ID" value="NZ_FNTD01000004.1"/>
</dbReference>
<proteinExistence type="predicted"/>